<sequence>MERPHRKTAAFAGLALLLVLAGCAQVTVHSEVKASGEVGELTYQINMSRTAYGYLEESAETEGYDSVEDSILADFNESEQEDIEYTEEFNGDQVTLTLTRENFVPDGNSSINVTTKDGKITYEDTTFVNETAAAVDGSEGYSGALSGGFAVDYYLTMPGEITDSNADTVDGNTAEWHESGSEAFTDNRIYAVSEKPTLGSVPGFEAAGAVVALLVLGLFLVRRR</sequence>
<gene>
    <name evidence="2" type="ORF">SAMN04488691_101230</name>
</gene>
<accession>A0A1H7GAG1</accession>
<dbReference type="AlphaFoldDB" id="A0A1H7GAG1"/>
<evidence type="ECO:0000313" key="2">
    <source>
        <dbReference type="EMBL" id="SEK33792.1"/>
    </source>
</evidence>
<feature type="transmembrane region" description="Helical" evidence="1">
    <location>
        <begin position="203"/>
        <end position="221"/>
    </location>
</feature>
<keyword evidence="1" id="KW-0812">Transmembrane</keyword>
<dbReference type="PROSITE" id="PS51257">
    <property type="entry name" value="PROKAR_LIPOPROTEIN"/>
    <property type="match status" value="1"/>
</dbReference>
<dbReference type="OrthoDB" id="291106at2157"/>
<name>A0A1H7GAG1_HALLR</name>
<keyword evidence="1" id="KW-0472">Membrane</keyword>
<evidence type="ECO:0000313" key="3">
    <source>
        <dbReference type="Proteomes" id="UP000183894"/>
    </source>
</evidence>
<reference evidence="2 3" key="1">
    <citation type="submission" date="2016-10" db="EMBL/GenBank/DDBJ databases">
        <authorList>
            <person name="de Groot N.N."/>
        </authorList>
    </citation>
    <scope>NUCLEOTIDE SEQUENCE [LARGE SCALE GENOMIC DNA]</scope>
    <source>
        <strain evidence="2 3">CDM_5</strain>
    </source>
</reference>
<dbReference type="EMBL" id="FOAD01000001">
    <property type="protein sequence ID" value="SEK33792.1"/>
    <property type="molecule type" value="Genomic_DNA"/>
</dbReference>
<dbReference type="RefSeq" id="WP_074791352.1">
    <property type="nucleotide sequence ID" value="NZ_FOAD01000001.1"/>
</dbReference>
<keyword evidence="1" id="KW-1133">Transmembrane helix</keyword>
<protein>
    <submittedName>
        <fullName evidence="2">PGF-CTERM protein</fullName>
    </submittedName>
</protein>
<dbReference type="Proteomes" id="UP000183894">
    <property type="component" value="Unassembled WGS sequence"/>
</dbReference>
<organism evidence="2 3">
    <name type="scientific">Haloferax larsenii</name>
    <dbReference type="NCBI Taxonomy" id="302484"/>
    <lineage>
        <taxon>Archaea</taxon>
        <taxon>Methanobacteriati</taxon>
        <taxon>Methanobacteriota</taxon>
        <taxon>Stenosarchaea group</taxon>
        <taxon>Halobacteria</taxon>
        <taxon>Halobacteriales</taxon>
        <taxon>Haloferacaceae</taxon>
        <taxon>Haloferax</taxon>
    </lineage>
</organism>
<evidence type="ECO:0000256" key="1">
    <source>
        <dbReference type="SAM" id="Phobius"/>
    </source>
</evidence>
<proteinExistence type="predicted"/>